<protein>
    <submittedName>
        <fullName evidence="7">Phytanoyl-CoA dioxygenase</fullName>
    </submittedName>
</protein>
<evidence type="ECO:0000259" key="6">
    <source>
        <dbReference type="PROSITE" id="PS50172"/>
    </source>
</evidence>
<evidence type="ECO:0000256" key="5">
    <source>
        <dbReference type="SAM" id="MobiDB-lite"/>
    </source>
</evidence>
<dbReference type="RefSeq" id="XP_037225430.1">
    <property type="nucleotide sequence ID" value="XM_037357520.1"/>
</dbReference>
<evidence type="ECO:0000313" key="8">
    <source>
        <dbReference type="Proteomes" id="UP000636479"/>
    </source>
</evidence>
<dbReference type="Proteomes" id="UP000636479">
    <property type="component" value="Unassembled WGS sequence"/>
</dbReference>
<dbReference type="EMBL" id="JACAZF010000001">
    <property type="protein sequence ID" value="KAF7315407.1"/>
    <property type="molecule type" value="Genomic_DNA"/>
</dbReference>
<feature type="domain" description="BRCT" evidence="6">
    <location>
        <begin position="28"/>
        <end position="92"/>
    </location>
</feature>
<dbReference type="InterPro" id="IPR008775">
    <property type="entry name" value="Phytyl_CoA_dOase-like"/>
</dbReference>
<keyword evidence="7" id="KW-0223">Dioxygenase</keyword>
<dbReference type="Pfam" id="PF05721">
    <property type="entry name" value="PhyH"/>
    <property type="match status" value="1"/>
</dbReference>
<dbReference type="PROSITE" id="PS50172">
    <property type="entry name" value="BRCT"/>
    <property type="match status" value="1"/>
</dbReference>
<sequence>MAQDLSDLFVDIIFGSPLQIFIHQHVEDRSELVELVKKHGGTVVSGYSAIPYILVDPRKQSGQNLFHQYSSKKGKIVLDARWIRECIKAGQLQTFAHNWGGCKVDGTEPQSQDSTSSEQQQQQPTIHAPHPQHFAFQVQVQAAAAQQWQPAPPEQPQITATNGIQSTGQYEDQRNWASYPQPNGATSSYDYARYRQDASGWPADGSFYGHTFAASYQPTFIEEENSGPEAGPSTPPTDKTRGRKRARTVATPAPPASSLVANSRLPARSPSPPTRVVKSTYGGNLFTSDDVVYLKKYIKYCHESGLVLSLREICERIAVKAPHHTFYSWRRYCNKHQIRLGGYQMNADSPDTAAEQETPVVVEPPPSVRLPGGSIHALGAVDVSPSRDRSPTPPRALFRSTTGKGVAFTDEDITGPDAPVPVAQPPGKKLRYGRSDDIILAKYFLNEIQGTSDKIFQAFAQIFYRDGYLVLRGFVSQEDVGAMLARSKELLNEFNIEDHPLTRFTTGDEDHVGDDYFLNSGDKIRYFLEADAVVDHKLTRPKELAVNKIGHALHELDPIFRKVTLENERMRTVVRDLGFHKDPLALQSMVITKQPRIGGEVGEHNDSTFLYTNPPSALGFWIALEQCTATNGALSFLPGSHSTPITKRFVRLPGGGTGFEPLVDQEVADRVSAELQASQSRYILETCQPGDLVLIHGSVLHKSEHNFSEKTRFAYTFHMIEASAGYDSKNWLQPTDAMPFSRILT</sequence>
<dbReference type="InterPro" id="IPR001357">
    <property type="entry name" value="BRCT_dom"/>
</dbReference>
<evidence type="ECO:0000256" key="1">
    <source>
        <dbReference type="ARBA" id="ARBA00001962"/>
    </source>
</evidence>
<dbReference type="GeneID" id="59340036"/>
<organism evidence="7 8">
    <name type="scientific">Mycena indigotica</name>
    <dbReference type="NCBI Taxonomy" id="2126181"/>
    <lineage>
        <taxon>Eukaryota</taxon>
        <taxon>Fungi</taxon>
        <taxon>Dikarya</taxon>
        <taxon>Basidiomycota</taxon>
        <taxon>Agaricomycotina</taxon>
        <taxon>Agaricomycetes</taxon>
        <taxon>Agaricomycetidae</taxon>
        <taxon>Agaricales</taxon>
        <taxon>Marasmiineae</taxon>
        <taxon>Mycenaceae</taxon>
        <taxon>Mycena</taxon>
    </lineage>
</organism>
<evidence type="ECO:0000256" key="2">
    <source>
        <dbReference type="ARBA" id="ARBA00005830"/>
    </source>
</evidence>
<evidence type="ECO:0000313" key="7">
    <source>
        <dbReference type="EMBL" id="KAF7315407.1"/>
    </source>
</evidence>
<evidence type="ECO:0000256" key="4">
    <source>
        <dbReference type="ARBA" id="ARBA00023004"/>
    </source>
</evidence>
<feature type="compositionally biased region" description="Low complexity" evidence="5">
    <location>
        <begin position="107"/>
        <end position="127"/>
    </location>
</feature>
<gene>
    <name evidence="7" type="ORF">MIND_00055400</name>
</gene>
<feature type="compositionally biased region" description="Low complexity" evidence="5">
    <location>
        <begin position="248"/>
        <end position="261"/>
    </location>
</feature>
<keyword evidence="7" id="KW-0560">Oxidoreductase</keyword>
<dbReference type="SUPFAM" id="SSF52113">
    <property type="entry name" value="BRCT domain"/>
    <property type="match status" value="1"/>
</dbReference>
<dbReference type="PANTHER" id="PTHR20883:SF15">
    <property type="entry name" value="PHYTANOYL-COA DIOXYGENASE DOMAIN-CONTAINING PROTEIN 1"/>
    <property type="match status" value="1"/>
</dbReference>
<dbReference type="CDD" id="cd00027">
    <property type="entry name" value="BRCT"/>
    <property type="match status" value="1"/>
</dbReference>
<reference evidence="7" key="1">
    <citation type="submission" date="2020-05" db="EMBL/GenBank/DDBJ databases">
        <title>Mycena genomes resolve the evolution of fungal bioluminescence.</title>
        <authorList>
            <person name="Tsai I.J."/>
        </authorList>
    </citation>
    <scope>NUCLEOTIDE SEQUENCE</scope>
    <source>
        <strain evidence="7">171206Taipei</strain>
    </source>
</reference>
<name>A0A8H6WF28_9AGAR</name>
<evidence type="ECO:0000256" key="3">
    <source>
        <dbReference type="ARBA" id="ARBA00022723"/>
    </source>
</evidence>
<accession>A0A8H6WF28</accession>
<feature type="region of interest" description="Disordered" evidence="5">
    <location>
        <begin position="223"/>
        <end position="276"/>
    </location>
</feature>
<dbReference type="SUPFAM" id="SSF51197">
    <property type="entry name" value="Clavaminate synthase-like"/>
    <property type="match status" value="1"/>
</dbReference>
<dbReference type="AlphaFoldDB" id="A0A8H6WF28"/>
<dbReference type="OrthoDB" id="445007at2759"/>
<comment type="caution">
    <text evidence="7">The sequence shown here is derived from an EMBL/GenBank/DDBJ whole genome shotgun (WGS) entry which is preliminary data.</text>
</comment>
<keyword evidence="8" id="KW-1185">Reference proteome</keyword>
<keyword evidence="4" id="KW-0408">Iron</keyword>
<dbReference type="Gene3D" id="2.60.120.620">
    <property type="entry name" value="q2cbj1_9rhob like domain"/>
    <property type="match status" value="1"/>
</dbReference>
<comment type="similarity">
    <text evidence="2">Belongs to the PhyH family.</text>
</comment>
<feature type="region of interest" description="Disordered" evidence="5">
    <location>
        <begin position="408"/>
        <end position="427"/>
    </location>
</feature>
<dbReference type="SMART" id="SM00292">
    <property type="entry name" value="BRCT"/>
    <property type="match status" value="1"/>
</dbReference>
<dbReference type="InterPro" id="IPR036420">
    <property type="entry name" value="BRCT_dom_sf"/>
</dbReference>
<feature type="region of interest" description="Disordered" evidence="5">
    <location>
        <begin position="103"/>
        <end position="127"/>
    </location>
</feature>
<proteinExistence type="inferred from homology"/>
<dbReference type="GO" id="GO:0051213">
    <property type="term" value="F:dioxygenase activity"/>
    <property type="evidence" value="ECO:0007669"/>
    <property type="project" value="UniProtKB-KW"/>
</dbReference>
<dbReference type="GO" id="GO:0046872">
    <property type="term" value="F:metal ion binding"/>
    <property type="evidence" value="ECO:0007669"/>
    <property type="project" value="UniProtKB-KW"/>
</dbReference>
<dbReference type="PANTHER" id="PTHR20883">
    <property type="entry name" value="PHYTANOYL-COA DIOXYGENASE DOMAIN CONTAINING 1"/>
    <property type="match status" value="1"/>
</dbReference>
<dbReference type="Pfam" id="PF16589">
    <property type="entry name" value="BRCT_2"/>
    <property type="match status" value="1"/>
</dbReference>
<comment type="cofactor">
    <cofactor evidence="1">
        <name>Fe cation</name>
        <dbReference type="ChEBI" id="CHEBI:24875"/>
    </cofactor>
</comment>
<keyword evidence="3" id="KW-0479">Metal-binding</keyword>
<dbReference type="Gene3D" id="3.40.50.10190">
    <property type="entry name" value="BRCT domain"/>
    <property type="match status" value="1"/>
</dbReference>